<comment type="caution">
    <text evidence="1">The sequence shown here is derived from an EMBL/GenBank/DDBJ whole genome shotgun (WGS) entry which is preliminary data.</text>
</comment>
<gene>
    <name evidence="1" type="ORF">H7U08_22360</name>
</gene>
<accession>A0AAW4R125</accession>
<dbReference type="EMBL" id="JACLPZ010000028">
    <property type="protein sequence ID" value="MBY0039254.1"/>
    <property type="molecule type" value="Genomic_DNA"/>
</dbReference>
<proteinExistence type="predicted"/>
<dbReference type="Proteomes" id="UP001197806">
    <property type="component" value="Unassembled WGS sequence"/>
</dbReference>
<organism evidence="1 2">
    <name type="scientific">Bacillus cereus</name>
    <dbReference type="NCBI Taxonomy" id="1396"/>
    <lineage>
        <taxon>Bacteria</taxon>
        <taxon>Bacillati</taxon>
        <taxon>Bacillota</taxon>
        <taxon>Bacilli</taxon>
        <taxon>Bacillales</taxon>
        <taxon>Bacillaceae</taxon>
        <taxon>Bacillus</taxon>
        <taxon>Bacillus cereus group</taxon>
    </lineage>
</organism>
<protein>
    <submittedName>
        <fullName evidence="1">Uncharacterized protein</fullName>
    </submittedName>
</protein>
<evidence type="ECO:0000313" key="2">
    <source>
        <dbReference type="Proteomes" id="UP001197806"/>
    </source>
</evidence>
<reference evidence="1" key="1">
    <citation type="submission" date="2020-08" db="EMBL/GenBank/DDBJ databases">
        <title>Fungal Genomes of the International Space Station.</title>
        <authorList>
            <person name="Seuylemezian A."/>
            <person name="Singh N.K."/>
            <person name="Wood J."/>
            <person name="Venkateswaran K."/>
        </authorList>
    </citation>
    <scope>NUCLEOTIDE SEQUENCE</scope>
    <source>
        <strain evidence="1">I2-B2</strain>
    </source>
</reference>
<sequence length="92" mass="10581">MKYFEFNKQEYWALLAAESVEKAYEVYAEEVAYESAEEVEEEGEPKEIHAVDAALMYEEAILKEDGDRHPSEIAKEFNSLKNTTVLITSELV</sequence>
<dbReference type="AlphaFoldDB" id="A0AAW4R125"/>
<dbReference type="RefSeq" id="WP_221826330.1">
    <property type="nucleotide sequence ID" value="NZ_JACLPZ010000028.1"/>
</dbReference>
<evidence type="ECO:0000313" key="1">
    <source>
        <dbReference type="EMBL" id="MBY0039254.1"/>
    </source>
</evidence>
<name>A0AAW4R125_BACCE</name>